<dbReference type="InterPro" id="IPR004331">
    <property type="entry name" value="SPX_dom"/>
</dbReference>
<sequence length="765" mass="87916">MVKFSKELEAQLIPEWKDAFVDYRQLKKNIKKIKLSQRSPTADQKLHNRFGFFVFHPFQVLKRSLIDGFSPSSSSSDKWVDKNQGDEEDLHGEDLVQLFSEEDEVKAFYAKLDEELHKVNNFYKTKEGEFIERGDALNKQLQILQDLKQVLHARRRKSRTPLDVSRSLSRSDSSVRSIGTASDISECDETAMDEVVAALERNGVNFVGSMKNGKAKKGGKPRSGAMRIDLSTGVTTATSMIWEDLVNSPRKEGSGSGDHLGRKKIQCAEKLIRGAFVELYRGLGLLRTYSSLNMLAFTKILKKFKKVSNRQDSGNYLKAVKRSHFVSSDKVVKLGDEVESIFTKHFANNDRKRAMKFLRPQQPKDSHVITFLVGVCTGCFVSLFTVYAILGHFSGIFSASGYMETVGHVFSIFAYISLAVFLYGCDLFAWKSTRINNNFIFEFNPNTALKHRSAFLISTFIMSIVVAFMVIHLVLTSSNFPQGRVDVILQVLVLLFAFLLFCPFNVFYRSTRFCFLRVIRNIVLSPFYKVYMVDFFMADQLTSLIPLLRHMEFTACYFTAAGLTAHSYETCTSSQVYKRWAYIISFLPYWWRAAQCFRRYWDENFDANHLANAGKYSSAMLAGAARILYAAHPTPMWLGVAIITSIFATIYQLYWDFVKDWGFFNPKSKNRWLRDDLVLKNKNIYYVSIAINFVLRLAWVETLLHFKKIGGVEHRLVEFFLASIEIIRRGHWNFYRLENEHLNNVGKFRAVKTVPLPFKEMESDG</sequence>
<evidence type="ECO:0000313" key="10">
    <source>
        <dbReference type="Proteomes" id="UP001179952"/>
    </source>
</evidence>
<feature type="transmembrane region" description="Helical" evidence="6">
    <location>
        <begin position="454"/>
        <end position="475"/>
    </location>
</feature>
<feature type="domain" description="EXS" evidence="7">
    <location>
        <begin position="572"/>
        <end position="765"/>
    </location>
</feature>
<evidence type="ECO:0000256" key="1">
    <source>
        <dbReference type="ARBA" id="ARBA00004141"/>
    </source>
</evidence>
<dbReference type="InterPro" id="IPR004342">
    <property type="entry name" value="EXS_C"/>
</dbReference>
<keyword evidence="4 6" id="KW-1133">Transmembrane helix</keyword>
<comment type="similarity">
    <text evidence="2">Belongs to the SYG1 (TC 2.A.94) family.</text>
</comment>
<feature type="transmembrane region" description="Helical" evidence="6">
    <location>
        <begin position="487"/>
        <end position="508"/>
    </location>
</feature>
<dbReference type="PANTHER" id="PTHR48477:SF1">
    <property type="entry name" value="PHOSPHATE TRANSPORTER PHO1"/>
    <property type="match status" value="1"/>
</dbReference>
<dbReference type="GO" id="GO:0016020">
    <property type="term" value="C:membrane"/>
    <property type="evidence" value="ECO:0007669"/>
    <property type="project" value="UniProtKB-SubCell"/>
</dbReference>
<evidence type="ECO:0000256" key="6">
    <source>
        <dbReference type="SAM" id="Phobius"/>
    </source>
</evidence>
<dbReference type="PROSITE" id="PS51380">
    <property type="entry name" value="EXS"/>
    <property type="match status" value="1"/>
</dbReference>
<feature type="transmembrane region" description="Helical" evidence="6">
    <location>
        <begin position="368"/>
        <end position="390"/>
    </location>
</feature>
<comment type="subcellular location">
    <subcellularLocation>
        <location evidence="1">Membrane</location>
        <topology evidence="1">Multi-pass membrane protein</topology>
    </subcellularLocation>
</comment>
<keyword evidence="3 6" id="KW-0812">Transmembrane</keyword>
<comment type="caution">
    <text evidence="9">The sequence shown here is derived from an EMBL/GenBank/DDBJ whole genome shotgun (WGS) entry which is preliminary data.</text>
</comment>
<dbReference type="Pfam" id="PF03124">
    <property type="entry name" value="EXS"/>
    <property type="match status" value="1"/>
</dbReference>
<reference evidence="9" key="1">
    <citation type="journal article" date="2023" name="Nat. Commun.">
        <title>Diploid and tetraploid genomes of Acorus and the evolution of monocots.</title>
        <authorList>
            <person name="Ma L."/>
            <person name="Liu K.W."/>
            <person name="Li Z."/>
            <person name="Hsiao Y.Y."/>
            <person name="Qi Y."/>
            <person name="Fu T."/>
            <person name="Tang G.D."/>
            <person name="Zhang D."/>
            <person name="Sun W.H."/>
            <person name="Liu D.K."/>
            <person name="Li Y."/>
            <person name="Chen G.Z."/>
            <person name="Liu X.D."/>
            <person name="Liao X.Y."/>
            <person name="Jiang Y.T."/>
            <person name="Yu X."/>
            <person name="Hao Y."/>
            <person name="Huang J."/>
            <person name="Zhao X.W."/>
            <person name="Ke S."/>
            <person name="Chen Y.Y."/>
            <person name="Wu W.L."/>
            <person name="Hsu J.L."/>
            <person name="Lin Y.F."/>
            <person name="Huang M.D."/>
            <person name="Li C.Y."/>
            <person name="Huang L."/>
            <person name="Wang Z.W."/>
            <person name="Zhao X."/>
            <person name="Zhong W.Y."/>
            <person name="Peng D.H."/>
            <person name="Ahmad S."/>
            <person name="Lan S."/>
            <person name="Zhang J.S."/>
            <person name="Tsai W.C."/>
            <person name="Van de Peer Y."/>
            <person name="Liu Z.J."/>
        </authorList>
    </citation>
    <scope>NUCLEOTIDE SEQUENCE</scope>
    <source>
        <strain evidence="9">SCP</strain>
    </source>
</reference>
<evidence type="ECO:0000256" key="2">
    <source>
        <dbReference type="ARBA" id="ARBA00009665"/>
    </source>
</evidence>
<feature type="transmembrane region" description="Helical" evidence="6">
    <location>
        <begin position="410"/>
        <end position="430"/>
    </location>
</feature>
<dbReference type="EMBL" id="JAUJYN010000011">
    <property type="protein sequence ID" value="KAK1260218.1"/>
    <property type="molecule type" value="Genomic_DNA"/>
</dbReference>
<evidence type="ECO:0000256" key="3">
    <source>
        <dbReference type="ARBA" id="ARBA00022692"/>
    </source>
</evidence>
<dbReference type="InterPro" id="IPR052486">
    <property type="entry name" value="PHO1"/>
</dbReference>
<feature type="transmembrane region" description="Helical" evidence="6">
    <location>
        <begin position="636"/>
        <end position="655"/>
    </location>
</feature>
<evidence type="ECO:0000256" key="4">
    <source>
        <dbReference type="ARBA" id="ARBA00022989"/>
    </source>
</evidence>
<feature type="domain" description="SPX" evidence="8">
    <location>
        <begin position="2"/>
        <end position="318"/>
    </location>
</feature>
<protein>
    <submittedName>
        <fullName evidence="9">Phosphate transporter PHO1</fullName>
    </submittedName>
</protein>
<dbReference type="GO" id="GO:0016036">
    <property type="term" value="P:cellular response to phosphate starvation"/>
    <property type="evidence" value="ECO:0007669"/>
    <property type="project" value="InterPro"/>
</dbReference>
<dbReference type="Proteomes" id="UP001179952">
    <property type="component" value="Unassembled WGS sequence"/>
</dbReference>
<dbReference type="Pfam" id="PF03105">
    <property type="entry name" value="SPX"/>
    <property type="match status" value="1"/>
</dbReference>
<gene>
    <name evidence="9" type="ORF">QJS04_geneDACA002362</name>
</gene>
<feature type="transmembrane region" description="Helical" evidence="6">
    <location>
        <begin position="684"/>
        <end position="706"/>
    </location>
</feature>
<dbReference type="PANTHER" id="PTHR48477">
    <property type="entry name" value="PHOSPHATE TRANSPORTER PHO1"/>
    <property type="match status" value="1"/>
</dbReference>
<evidence type="ECO:0000259" key="8">
    <source>
        <dbReference type="PROSITE" id="PS51382"/>
    </source>
</evidence>
<name>A0AAV9A7I5_ACOGR</name>
<dbReference type="AlphaFoldDB" id="A0AAV9A7I5"/>
<keyword evidence="5 6" id="KW-0472">Membrane</keyword>
<keyword evidence="10" id="KW-1185">Reference proteome</keyword>
<organism evidence="9 10">
    <name type="scientific">Acorus gramineus</name>
    <name type="common">Dwarf sweet flag</name>
    <dbReference type="NCBI Taxonomy" id="55184"/>
    <lineage>
        <taxon>Eukaryota</taxon>
        <taxon>Viridiplantae</taxon>
        <taxon>Streptophyta</taxon>
        <taxon>Embryophyta</taxon>
        <taxon>Tracheophyta</taxon>
        <taxon>Spermatophyta</taxon>
        <taxon>Magnoliopsida</taxon>
        <taxon>Liliopsida</taxon>
        <taxon>Acoraceae</taxon>
        <taxon>Acorus</taxon>
    </lineage>
</organism>
<evidence type="ECO:0000313" key="9">
    <source>
        <dbReference type="EMBL" id="KAK1260218.1"/>
    </source>
</evidence>
<proteinExistence type="inferred from homology"/>
<reference evidence="9" key="2">
    <citation type="submission" date="2023-06" db="EMBL/GenBank/DDBJ databases">
        <authorList>
            <person name="Ma L."/>
            <person name="Liu K.-W."/>
            <person name="Li Z."/>
            <person name="Hsiao Y.-Y."/>
            <person name="Qi Y."/>
            <person name="Fu T."/>
            <person name="Tang G."/>
            <person name="Zhang D."/>
            <person name="Sun W.-H."/>
            <person name="Liu D.-K."/>
            <person name="Li Y."/>
            <person name="Chen G.-Z."/>
            <person name="Liu X.-D."/>
            <person name="Liao X.-Y."/>
            <person name="Jiang Y.-T."/>
            <person name="Yu X."/>
            <person name="Hao Y."/>
            <person name="Huang J."/>
            <person name="Zhao X.-W."/>
            <person name="Ke S."/>
            <person name="Chen Y.-Y."/>
            <person name="Wu W.-L."/>
            <person name="Hsu J.-L."/>
            <person name="Lin Y.-F."/>
            <person name="Huang M.-D."/>
            <person name="Li C.-Y."/>
            <person name="Huang L."/>
            <person name="Wang Z.-W."/>
            <person name="Zhao X."/>
            <person name="Zhong W.-Y."/>
            <person name="Peng D.-H."/>
            <person name="Ahmad S."/>
            <person name="Lan S."/>
            <person name="Zhang J.-S."/>
            <person name="Tsai W.-C."/>
            <person name="Van De Peer Y."/>
            <person name="Liu Z.-J."/>
        </authorList>
    </citation>
    <scope>NUCLEOTIDE SEQUENCE</scope>
    <source>
        <strain evidence="9">SCP</strain>
        <tissue evidence="9">Leaves</tissue>
    </source>
</reference>
<accession>A0AAV9A7I5</accession>
<evidence type="ECO:0000259" key="7">
    <source>
        <dbReference type="PROSITE" id="PS51380"/>
    </source>
</evidence>
<evidence type="ECO:0000256" key="5">
    <source>
        <dbReference type="ARBA" id="ARBA00023136"/>
    </source>
</evidence>
<dbReference type="PROSITE" id="PS51382">
    <property type="entry name" value="SPX"/>
    <property type="match status" value="1"/>
</dbReference>